<sequence length="107" mass="11980">MREAGAVIFDIYMQVMQQGNHSLGPQQPIIHWQKLPPEWYKCNVDAGFHTELNKTSAGWILRDSSGQFVMAGTAWNQGNCSIVEGEAIALLEAMKQMKQCGITHVNF</sequence>
<evidence type="ECO:0000313" key="3">
    <source>
        <dbReference type="Proteomes" id="UP000236291"/>
    </source>
</evidence>
<accession>A0A2K3MEJ3</accession>
<gene>
    <name evidence="2" type="ORF">L195_g045328</name>
</gene>
<dbReference type="InterPro" id="IPR052929">
    <property type="entry name" value="RNase_H-like_EbsB-rel"/>
</dbReference>
<reference evidence="2 3" key="1">
    <citation type="journal article" date="2014" name="Am. J. Bot.">
        <title>Genome assembly and annotation for red clover (Trifolium pratense; Fabaceae).</title>
        <authorList>
            <person name="Istvanek J."/>
            <person name="Jaros M."/>
            <person name="Krenek A."/>
            <person name="Repkova J."/>
        </authorList>
    </citation>
    <scope>NUCLEOTIDE SEQUENCE [LARGE SCALE GENOMIC DNA]</scope>
    <source>
        <strain evidence="3">cv. Tatra</strain>
        <tissue evidence="2">Young leaves</tissue>
    </source>
</reference>
<organism evidence="2 3">
    <name type="scientific">Trifolium pratense</name>
    <name type="common">Red clover</name>
    <dbReference type="NCBI Taxonomy" id="57577"/>
    <lineage>
        <taxon>Eukaryota</taxon>
        <taxon>Viridiplantae</taxon>
        <taxon>Streptophyta</taxon>
        <taxon>Embryophyta</taxon>
        <taxon>Tracheophyta</taxon>
        <taxon>Spermatophyta</taxon>
        <taxon>Magnoliopsida</taxon>
        <taxon>eudicotyledons</taxon>
        <taxon>Gunneridae</taxon>
        <taxon>Pentapetalae</taxon>
        <taxon>rosids</taxon>
        <taxon>fabids</taxon>
        <taxon>Fabales</taxon>
        <taxon>Fabaceae</taxon>
        <taxon>Papilionoideae</taxon>
        <taxon>50 kb inversion clade</taxon>
        <taxon>NPAAA clade</taxon>
        <taxon>Hologalegina</taxon>
        <taxon>IRL clade</taxon>
        <taxon>Trifolieae</taxon>
        <taxon>Trifolium</taxon>
    </lineage>
</organism>
<dbReference type="InterPro" id="IPR036397">
    <property type="entry name" value="RNaseH_sf"/>
</dbReference>
<evidence type="ECO:0000259" key="1">
    <source>
        <dbReference type="Pfam" id="PF13456"/>
    </source>
</evidence>
<evidence type="ECO:0000313" key="2">
    <source>
        <dbReference type="EMBL" id="PNX89211.1"/>
    </source>
</evidence>
<reference evidence="2 3" key="2">
    <citation type="journal article" date="2017" name="Front. Plant Sci.">
        <title>Gene Classification and Mining of Molecular Markers Useful in Red Clover (Trifolium pratense) Breeding.</title>
        <authorList>
            <person name="Istvanek J."/>
            <person name="Dluhosova J."/>
            <person name="Dluhos P."/>
            <person name="Patkova L."/>
            <person name="Nedelnik J."/>
            <person name="Repkova J."/>
        </authorList>
    </citation>
    <scope>NUCLEOTIDE SEQUENCE [LARGE SCALE GENOMIC DNA]</scope>
    <source>
        <strain evidence="3">cv. Tatra</strain>
        <tissue evidence="2">Young leaves</tissue>
    </source>
</reference>
<feature type="domain" description="RNase H type-1" evidence="1">
    <location>
        <begin position="43"/>
        <end position="107"/>
    </location>
</feature>
<dbReference type="EMBL" id="ASHM01059041">
    <property type="protein sequence ID" value="PNX89211.1"/>
    <property type="molecule type" value="Genomic_DNA"/>
</dbReference>
<dbReference type="GO" id="GO:0003676">
    <property type="term" value="F:nucleic acid binding"/>
    <property type="evidence" value="ECO:0007669"/>
    <property type="project" value="InterPro"/>
</dbReference>
<dbReference type="AlphaFoldDB" id="A0A2K3MEJ3"/>
<dbReference type="PANTHER" id="PTHR47074">
    <property type="entry name" value="BNAC02G40300D PROTEIN"/>
    <property type="match status" value="1"/>
</dbReference>
<dbReference type="GO" id="GO:0004523">
    <property type="term" value="F:RNA-DNA hybrid ribonuclease activity"/>
    <property type="evidence" value="ECO:0007669"/>
    <property type="project" value="InterPro"/>
</dbReference>
<comment type="caution">
    <text evidence="2">The sequence shown here is derived from an EMBL/GenBank/DDBJ whole genome shotgun (WGS) entry which is preliminary data.</text>
</comment>
<protein>
    <submittedName>
        <fullName evidence="2">Cytochrome p450</fullName>
    </submittedName>
</protein>
<dbReference type="Gene3D" id="3.30.420.10">
    <property type="entry name" value="Ribonuclease H-like superfamily/Ribonuclease H"/>
    <property type="match status" value="1"/>
</dbReference>
<dbReference type="InterPro" id="IPR002156">
    <property type="entry name" value="RNaseH_domain"/>
</dbReference>
<dbReference type="STRING" id="57577.A0A2K3MEJ3"/>
<dbReference type="Pfam" id="PF13456">
    <property type="entry name" value="RVT_3"/>
    <property type="match status" value="1"/>
</dbReference>
<dbReference type="PANTHER" id="PTHR47074:SF48">
    <property type="entry name" value="POLYNUCLEOTIDYL TRANSFERASE, RIBONUCLEASE H-LIKE SUPERFAMILY PROTEIN"/>
    <property type="match status" value="1"/>
</dbReference>
<proteinExistence type="predicted"/>
<dbReference type="Proteomes" id="UP000236291">
    <property type="component" value="Unassembled WGS sequence"/>
</dbReference>
<dbReference type="CDD" id="cd06222">
    <property type="entry name" value="RNase_H_like"/>
    <property type="match status" value="1"/>
</dbReference>
<dbReference type="InterPro" id="IPR044730">
    <property type="entry name" value="RNase_H-like_dom_plant"/>
</dbReference>
<name>A0A2K3MEJ3_TRIPR</name>